<evidence type="ECO:0000313" key="3">
    <source>
        <dbReference type="EMBL" id="KAK9426490.1"/>
    </source>
</evidence>
<proteinExistence type="predicted"/>
<keyword evidence="4" id="KW-1185">Reference proteome</keyword>
<evidence type="ECO:0000256" key="2">
    <source>
        <dbReference type="SAM" id="MobiDB-lite"/>
    </source>
</evidence>
<evidence type="ECO:0000256" key="1">
    <source>
        <dbReference type="SAM" id="Coils"/>
    </source>
</evidence>
<comment type="caution">
    <text evidence="3">The sequence shown here is derived from an EMBL/GenBank/DDBJ whole genome shotgun (WGS) entry which is preliminary data.</text>
</comment>
<sequence length="381" mass="42632">MDKRSGKLVEAEEKIRILKSKLKAVRETDWAKEKAELEARIRGLENENASLREDGSDSDGEVDQGKIGRLSSFPKIGDDDTKGDTVTLPKYEIEEAKQRYNKLVVQLETQRLECEELTSRLPLQDRQRILNIEADETEILQHWQALQTAVRELCQSHLNNPGAQKVEDAVALKELAALSKNSTLYLAGSASSEPHLLFQAAIWRHLHHRFFEKATRSWGEVVHQQCKALGLAIQGSGRVTDNDFEAWRIHTGRLLGVSLPLDDEVIKTQAAKMQMALTKFMNGNTAVVDVMLWEPLRQIGRIAAELSAIFARSKVLPLMSNHPSNQESHGFPFHPGTMEKVAQCGHGDLVGMMISPILVNRDQKGEFQLLSKAFVVVGDTS</sequence>
<dbReference type="EMBL" id="JARVKF010000001">
    <property type="protein sequence ID" value="KAK9426490.1"/>
    <property type="molecule type" value="Genomic_DNA"/>
</dbReference>
<gene>
    <name evidence="3" type="ORF">SUNI508_00017</name>
</gene>
<accession>A0ABR2VHT8</accession>
<evidence type="ECO:0000313" key="4">
    <source>
        <dbReference type="Proteomes" id="UP001408356"/>
    </source>
</evidence>
<reference evidence="3 4" key="1">
    <citation type="journal article" date="2024" name="J. Plant Pathol.">
        <title>Sequence and assembly of the genome of Seiridium unicorne, isolate CBS 538.82, causal agent of cypress canker disease.</title>
        <authorList>
            <person name="Scali E."/>
            <person name="Rocca G.D."/>
            <person name="Danti R."/>
            <person name="Garbelotto M."/>
            <person name="Barberini S."/>
            <person name="Baroncelli R."/>
            <person name="Emiliani G."/>
        </authorList>
    </citation>
    <scope>NUCLEOTIDE SEQUENCE [LARGE SCALE GENOMIC DNA]</scope>
    <source>
        <strain evidence="3 4">BM-138-508</strain>
    </source>
</reference>
<keyword evidence="1" id="KW-0175">Coiled coil</keyword>
<feature type="compositionally biased region" description="Basic and acidic residues" evidence="2">
    <location>
        <begin position="42"/>
        <end position="55"/>
    </location>
</feature>
<protein>
    <submittedName>
        <fullName evidence="3">Uncharacterized protein</fullName>
    </submittedName>
</protein>
<dbReference type="Proteomes" id="UP001408356">
    <property type="component" value="Unassembled WGS sequence"/>
</dbReference>
<organism evidence="3 4">
    <name type="scientific">Seiridium unicorne</name>
    <dbReference type="NCBI Taxonomy" id="138068"/>
    <lineage>
        <taxon>Eukaryota</taxon>
        <taxon>Fungi</taxon>
        <taxon>Dikarya</taxon>
        <taxon>Ascomycota</taxon>
        <taxon>Pezizomycotina</taxon>
        <taxon>Sordariomycetes</taxon>
        <taxon>Xylariomycetidae</taxon>
        <taxon>Amphisphaeriales</taxon>
        <taxon>Sporocadaceae</taxon>
        <taxon>Seiridium</taxon>
    </lineage>
</organism>
<feature type="region of interest" description="Disordered" evidence="2">
    <location>
        <begin position="42"/>
        <end position="85"/>
    </location>
</feature>
<name>A0ABR2VHT8_9PEZI</name>
<feature type="coiled-coil region" evidence="1">
    <location>
        <begin position="93"/>
        <end position="120"/>
    </location>
</feature>